<keyword evidence="4 6" id="KW-0862">Zinc</keyword>
<dbReference type="InterPro" id="IPR051156">
    <property type="entry name" value="Mito/Outer_Membr_Metalloprot"/>
</dbReference>
<gene>
    <name evidence="8" type="ORF">Q9291_13740</name>
</gene>
<dbReference type="CDD" id="cd07331">
    <property type="entry name" value="M48C_Oma1_like"/>
    <property type="match status" value="1"/>
</dbReference>
<keyword evidence="5 6" id="KW-0482">Metalloprotease</keyword>
<evidence type="ECO:0000256" key="1">
    <source>
        <dbReference type="ARBA" id="ARBA00022670"/>
    </source>
</evidence>
<reference evidence="9" key="1">
    <citation type="journal article" date="2019" name="Int. J. Syst. Evol. Microbiol.">
        <title>The Global Catalogue of Microorganisms (GCM) 10K type strain sequencing project: providing services to taxonomists for standard genome sequencing and annotation.</title>
        <authorList>
            <consortium name="The Broad Institute Genomics Platform"/>
            <consortium name="The Broad Institute Genome Sequencing Center for Infectious Disease"/>
            <person name="Wu L."/>
            <person name="Ma J."/>
        </authorList>
    </citation>
    <scope>NUCLEOTIDE SEQUENCE [LARGE SCALE GENOMIC DNA]</scope>
    <source>
        <strain evidence="9">VKM B-3159</strain>
    </source>
</reference>
<dbReference type="RefSeq" id="WP_306390697.1">
    <property type="nucleotide sequence ID" value="NZ_JAVCAP010000036.1"/>
</dbReference>
<evidence type="ECO:0000259" key="7">
    <source>
        <dbReference type="Pfam" id="PF01435"/>
    </source>
</evidence>
<dbReference type="PANTHER" id="PTHR22726:SF1">
    <property type="entry name" value="METALLOENDOPEPTIDASE OMA1, MITOCHONDRIAL"/>
    <property type="match status" value="1"/>
</dbReference>
<sequence length="411" mass="45075">MIVSEDAAINKSSSLYSSMISAYDKDNKISADAVENERVQQITNRLVERAVLYKPESQKWKWQVNVIASEEINAFCMAGGKMAVYTGLLEKVKPTDDELAQVMGHEIAHALANHTAEKMSVDILTKIAVATATVAVAAASNGSQQQNNNNVQTANQLAILAGGAFVTLPNSRGAETEADKLGIEIAAQAGYHPAASVTLWEKMMEATGNKSKGDFLSTHPSPPNRIEALQALQAPMLKIYETRLPVYADYTPEYIYVRTAKNDWLENTSNVRVIEEGKSSLIDPPAIDASKAIAFYSSDFEAFKAGTLEMQCETCGLKFYMNQSDLKGLHSKQDWRGLVHKVTHINYMFDLSYYYLAQAAYGMQNNAAGDMYMAKARALAKTDKYACATAKMNKCGEIKISEESTVSEVAH</sequence>
<keyword evidence="2" id="KW-0479">Metal-binding</keyword>
<dbReference type="Gene3D" id="3.30.2010.10">
    <property type="entry name" value="Metalloproteases ('zincins'), catalytic domain"/>
    <property type="match status" value="1"/>
</dbReference>
<dbReference type="PANTHER" id="PTHR22726">
    <property type="entry name" value="METALLOENDOPEPTIDASE OMA1"/>
    <property type="match status" value="1"/>
</dbReference>
<evidence type="ECO:0000313" key="8">
    <source>
        <dbReference type="EMBL" id="MDP8568908.1"/>
    </source>
</evidence>
<organism evidence="8 9">
    <name type="scientific">Methylophilus aquaticus</name>
    <dbReference type="NCBI Taxonomy" id="1971610"/>
    <lineage>
        <taxon>Bacteria</taxon>
        <taxon>Pseudomonadati</taxon>
        <taxon>Pseudomonadota</taxon>
        <taxon>Betaproteobacteria</taxon>
        <taxon>Nitrosomonadales</taxon>
        <taxon>Methylophilaceae</taxon>
        <taxon>Methylophilus</taxon>
    </lineage>
</organism>
<keyword evidence="3 6" id="KW-0378">Hydrolase</keyword>
<comment type="cofactor">
    <cofactor evidence="6">
        <name>Zn(2+)</name>
        <dbReference type="ChEBI" id="CHEBI:29105"/>
    </cofactor>
    <text evidence="6">Binds 1 zinc ion per subunit.</text>
</comment>
<evidence type="ECO:0000256" key="5">
    <source>
        <dbReference type="ARBA" id="ARBA00023049"/>
    </source>
</evidence>
<comment type="similarity">
    <text evidence="6">Belongs to the peptidase M48 family.</text>
</comment>
<keyword evidence="9" id="KW-1185">Reference proteome</keyword>
<evidence type="ECO:0000256" key="4">
    <source>
        <dbReference type="ARBA" id="ARBA00022833"/>
    </source>
</evidence>
<feature type="domain" description="Peptidase M48" evidence="7">
    <location>
        <begin position="35"/>
        <end position="231"/>
    </location>
</feature>
<evidence type="ECO:0000256" key="3">
    <source>
        <dbReference type="ARBA" id="ARBA00022801"/>
    </source>
</evidence>
<comment type="caution">
    <text evidence="8">The sequence shown here is derived from an EMBL/GenBank/DDBJ whole genome shotgun (WGS) entry which is preliminary data.</text>
</comment>
<evidence type="ECO:0000313" key="9">
    <source>
        <dbReference type="Proteomes" id="UP001225906"/>
    </source>
</evidence>
<dbReference type="Pfam" id="PF01435">
    <property type="entry name" value="Peptidase_M48"/>
    <property type="match status" value="1"/>
</dbReference>
<dbReference type="InterPro" id="IPR001915">
    <property type="entry name" value="Peptidase_M48"/>
</dbReference>
<accession>A0ABT9JWF8</accession>
<evidence type="ECO:0000256" key="6">
    <source>
        <dbReference type="RuleBase" id="RU003983"/>
    </source>
</evidence>
<evidence type="ECO:0000256" key="2">
    <source>
        <dbReference type="ARBA" id="ARBA00022723"/>
    </source>
</evidence>
<keyword evidence="1 6" id="KW-0645">Protease</keyword>
<proteinExistence type="inferred from homology"/>
<dbReference type="Proteomes" id="UP001225906">
    <property type="component" value="Unassembled WGS sequence"/>
</dbReference>
<name>A0ABT9JWF8_9PROT</name>
<protein>
    <submittedName>
        <fullName evidence="8">M48 family metallopeptidase</fullName>
    </submittedName>
</protein>
<dbReference type="EMBL" id="JAVCAP010000036">
    <property type="protein sequence ID" value="MDP8568908.1"/>
    <property type="molecule type" value="Genomic_DNA"/>
</dbReference>